<dbReference type="Proteomes" id="UP000062973">
    <property type="component" value="Chromosome"/>
</dbReference>
<dbReference type="STRING" id="1068978.AMETH_6790"/>
<dbReference type="InterPro" id="IPR002925">
    <property type="entry name" value="Dienelactn_hydro"/>
</dbReference>
<dbReference type="EMBL" id="CP009110">
    <property type="protein sequence ID" value="AIJ26882.1"/>
    <property type="molecule type" value="Genomic_DNA"/>
</dbReference>
<dbReference type="eggNOG" id="COG0412">
    <property type="taxonomic scope" value="Bacteria"/>
</dbReference>
<dbReference type="SUPFAM" id="SSF53474">
    <property type="entry name" value="alpha/beta-Hydrolases"/>
    <property type="match status" value="1"/>
</dbReference>
<dbReference type="Gene3D" id="3.40.50.1820">
    <property type="entry name" value="alpha/beta hydrolase"/>
    <property type="match status" value="1"/>
</dbReference>
<protein>
    <submittedName>
        <fullName evidence="2">Carboxymethylenebutenolidase</fullName>
    </submittedName>
</protein>
<dbReference type="RefSeq" id="WP_017985656.1">
    <property type="nucleotide sequence ID" value="NZ_AQUL01000001.1"/>
</dbReference>
<name>A0A076N9X5_AMYME</name>
<evidence type="ECO:0000313" key="3">
    <source>
        <dbReference type="Proteomes" id="UP000062973"/>
    </source>
</evidence>
<dbReference type="InterPro" id="IPR029058">
    <property type="entry name" value="AB_hydrolase_fold"/>
</dbReference>
<dbReference type="HOGENOM" id="CLU_054590_7_1_11"/>
<dbReference type="GO" id="GO:0016787">
    <property type="term" value="F:hydrolase activity"/>
    <property type="evidence" value="ECO:0007669"/>
    <property type="project" value="InterPro"/>
</dbReference>
<gene>
    <name evidence="2" type="ORF">AMETH_6790</name>
</gene>
<dbReference type="PANTHER" id="PTHR46623:SF6">
    <property type="entry name" value="ALPHA_BETA-HYDROLASES SUPERFAMILY PROTEIN"/>
    <property type="match status" value="1"/>
</dbReference>
<evidence type="ECO:0000313" key="2">
    <source>
        <dbReference type="EMBL" id="AIJ26882.1"/>
    </source>
</evidence>
<proteinExistence type="predicted"/>
<reference evidence="2 3" key="1">
    <citation type="submission" date="2014-07" db="EMBL/GenBank/DDBJ databases">
        <title>Whole Genome Sequence of the Amycolatopsis methanolica 239.</title>
        <authorList>
            <person name="Tang B."/>
        </authorList>
    </citation>
    <scope>NUCLEOTIDE SEQUENCE [LARGE SCALE GENOMIC DNA]</scope>
    <source>
        <strain evidence="2 3">239</strain>
    </source>
</reference>
<accession>A0A076N9X5</accession>
<dbReference type="Pfam" id="PF01738">
    <property type="entry name" value="DLH"/>
    <property type="match status" value="1"/>
</dbReference>
<dbReference type="PANTHER" id="PTHR46623">
    <property type="entry name" value="CARBOXYMETHYLENEBUTENOLIDASE-RELATED"/>
    <property type="match status" value="1"/>
</dbReference>
<dbReference type="OrthoDB" id="3208682at2"/>
<dbReference type="AlphaFoldDB" id="A0A076N9X5"/>
<evidence type="ECO:0000259" key="1">
    <source>
        <dbReference type="Pfam" id="PF01738"/>
    </source>
</evidence>
<organism evidence="2 3">
    <name type="scientific">Amycolatopsis methanolica 239</name>
    <dbReference type="NCBI Taxonomy" id="1068978"/>
    <lineage>
        <taxon>Bacteria</taxon>
        <taxon>Bacillati</taxon>
        <taxon>Actinomycetota</taxon>
        <taxon>Actinomycetes</taxon>
        <taxon>Pseudonocardiales</taxon>
        <taxon>Pseudonocardiaceae</taxon>
        <taxon>Amycolatopsis</taxon>
        <taxon>Amycolatopsis methanolica group</taxon>
    </lineage>
</organism>
<feature type="domain" description="Dienelactone hydrolase" evidence="1">
    <location>
        <begin position="10"/>
        <end position="229"/>
    </location>
</feature>
<keyword evidence="3" id="KW-1185">Reference proteome</keyword>
<dbReference type="InterPro" id="IPR051049">
    <property type="entry name" value="Dienelactone_hydrolase-like"/>
</dbReference>
<dbReference type="KEGG" id="amq:AMETH_6790"/>
<sequence>MDIPVTDGTIRGYLATPQREVSGEPPWPGVVIVHDAVGLSQDAKNITDRFATAGYVALSPDMYSRGGLVRCVKSVFKELAAGKGRAFDDVDAARSLLASRSDCTGRVGIVGFCMGGGFALVAASRGFDASAPYYGQLPKDLSVLDGACPVVASFGEKDFSLRGAAAKLERELSARGVPHDVKEYPGVGHSFANQFHGPVNVLLKIAGMSYDRAASEDAWRRVLSFFAEHLGREAA</sequence>
<dbReference type="PATRIC" id="fig|1068978.7.peg.7294"/>